<dbReference type="OrthoDB" id="337745at2759"/>
<dbReference type="GO" id="GO:0003743">
    <property type="term" value="F:translation initiation factor activity"/>
    <property type="evidence" value="ECO:0007669"/>
    <property type="project" value="UniProtKB-UniRule"/>
</dbReference>
<dbReference type="PROSITE" id="PS50250">
    <property type="entry name" value="PCI"/>
    <property type="match status" value="1"/>
</dbReference>
<evidence type="ECO:0000313" key="6">
    <source>
        <dbReference type="EMBL" id="ELR16196.1"/>
    </source>
</evidence>
<dbReference type="InterPro" id="IPR016020">
    <property type="entry name" value="Transl_init_fac_sub12_N_euk"/>
</dbReference>
<keyword evidence="7" id="KW-1185">Reference proteome</keyword>
<comment type="function">
    <text evidence="4">Component of the eukaryotic translation initiation factor 3 (eIF-3) complex, which is involved in protein synthesis of a specialized repertoire of mRNAs and, together with other initiation factors, stimulates binding of mRNA and methionyl-tRNAi to the 40S ribosome. The eIF-3 complex specifically targets and initiates translation of a subset of mRNAs involved in cell proliferation.</text>
</comment>
<dbReference type="InterPro" id="IPR016024">
    <property type="entry name" value="ARM-type_fold"/>
</dbReference>
<dbReference type="GeneID" id="14916801"/>
<dbReference type="Gene3D" id="1.25.40.250">
    <property type="entry name" value="ARM repeat, domain 1"/>
    <property type="match status" value="1"/>
</dbReference>
<dbReference type="InterPro" id="IPR036390">
    <property type="entry name" value="WH_DNA-bd_sf"/>
</dbReference>
<comment type="subcellular location">
    <subcellularLocation>
        <location evidence="4">Cytoplasm</location>
    </subcellularLocation>
</comment>
<accession>L8GVU4</accession>
<dbReference type="GO" id="GO:0016282">
    <property type="term" value="C:eukaryotic 43S preinitiation complex"/>
    <property type="evidence" value="ECO:0007669"/>
    <property type="project" value="UniProtKB-UniRule"/>
</dbReference>
<dbReference type="EMBL" id="KB008006">
    <property type="protein sequence ID" value="ELR16196.1"/>
    <property type="molecule type" value="Genomic_DNA"/>
</dbReference>
<keyword evidence="1 4" id="KW-0963">Cytoplasm</keyword>
<dbReference type="Proteomes" id="UP000011083">
    <property type="component" value="Unassembled WGS sequence"/>
</dbReference>
<evidence type="ECO:0000256" key="4">
    <source>
        <dbReference type="HAMAP-Rule" id="MF_03010"/>
    </source>
</evidence>
<dbReference type="OMA" id="GDDLCAD"/>
<dbReference type="InterPro" id="IPR036388">
    <property type="entry name" value="WH-like_DNA-bd_sf"/>
</dbReference>
<comment type="similarity">
    <text evidence="4">Belongs to the eIF-3 subunit K family.</text>
</comment>
<dbReference type="Pfam" id="PF10075">
    <property type="entry name" value="CSN8_PSD8_EIF3K"/>
    <property type="match status" value="1"/>
</dbReference>
<keyword evidence="2 4" id="KW-0396">Initiation factor</keyword>
<dbReference type="PANTHER" id="PTHR13022:SF0">
    <property type="entry name" value="EUKARYOTIC TRANSLATION INITIATION FACTOR 3 SUBUNIT K"/>
    <property type="match status" value="1"/>
</dbReference>
<dbReference type="Gene3D" id="1.10.10.10">
    <property type="entry name" value="Winged helix-like DNA-binding domain superfamily/Winged helix DNA-binding domain"/>
    <property type="match status" value="1"/>
</dbReference>
<dbReference type="HAMAP" id="MF_03010">
    <property type="entry name" value="eIF3k"/>
    <property type="match status" value="1"/>
</dbReference>
<dbReference type="PANTHER" id="PTHR13022">
    <property type="entry name" value="EUKARYOTIC TRANSLATION INITIATION FACTOR 3 SUBUNIT 11"/>
    <property type="match status" value="1"/>
</dbReference>
<organism evidence="6 7">
    <name type="scientific">Acanthamoeba castellanii (strain ATCC 30010 / Neff)</name>
    <dbReference type="NCBI Taxonomy" id="1257118"/>
    <lineage>
        <taxon>Eukaryota</taxon>
        <taxon>Amoebozoa</taxon>
        <taxon>Discosea</taxon>
        <taxon>Longamoebia</taxon>
        <taxon>Centramoebida</taxon>
        <taxon>Acanthamoebidae</taxon>
        <taxon>Acanthamoeba</taxon>
    </lineage>
</organism>
<dbReference type="STRING" id="1257118.L8GVU4"/>
<dbReference type="GO" id="GO:0005852">
    <property type="term" value="C:eukaryotic translation initiation factor 3 complex"/>
    <property type="evidence" value="ECO:0007669"/>
    <property type="project" value="UniProtKB-UniRule"/>
</dbReference>
<dbReference type="KEGG" id="acan:ACA1_178550"/>
<evidence type="ECO:0000256" key="2">
    <source>
        <dbReference type="ARBA" id="ARBA00022540"/>
    </source>
</evidence>
<dbReference type="GO" id="GO:0006446">
    <property type="term" value="P:regulation of translational initiation"/>
    <property type="evidence" value="ECO:0007669"/>
    <property type="project" value="InterPro"/>
</dbReference>
<dbReference type="GO" id="GO:0003723">
    <property type="term" value="F:RNA binding"/>
    <property type="evidence" value="ECO:0007669"/>
    <property type="project" value="UniProtKB-UniRule"/>
</dbReference>
<feature type="domain" description="PCI" evidence="5">
    <location>
        <begin position="39"/>
        <end position="204"/>
    </location>
</feature>
<dbReference type="InterPro" id="IPR000717">
    <property type="entry name" value="PCI_dom"/>
</dbReference>
<evidence type="ECO:0000256" key="1">
    <source>
        <dbReference type="ARBA" id="ARBA00022490"/>
    </source>
</evidence>
<dbReference type="GO" id="GO:0043022">
    <property type="term" value="F:ribosome binding"/>
    <property type="evidence" value="ECO:0007669"/>
    <property type="project" value="InterPro"/>
</dbReference>
<dbReference type="GO" id="GO:0001732">
    <property type="term" value="P:formation of cytoplasmic translation initiation complex"/>
    <property type="evidence" value="ECO:0007669"/>
    <property type="project" value="UniProtKB-UniRule"/>
</dbReference>
<comment type="subunit">
    <text evidence="4">Component of the eukaryotic translation initiation factor 3 (eIF-3) complex.</text>
</comment>
<sequence>MSSERKQEITEVLKKGRYSLDSLPQLKAYLQEQIDQRSYDFEANLALLKIFQFNPSHIDIDVVQKVLIKALMNLPHMDFPLSLYVLPEAAHQNEGVAALKKVSNLLETAQFTGFWTLFEEDSATSVLLKNFPGFREAIQSFAVSVLTVAYQSVPVDVLASAVHLNGAALDEFVAKQEGWKTEDDLVTLPVTELNQARQIKTTEQLDRKKVANIFSVLTK</sequence>
<dbReference type="VEuPathDB" id="AmoebaDB:ACA1_178550"/>
<proteinExistence type="inferred from homology"/>
<gene>
    <name evidence="6" type="ORF">ACA1_178550</name>
</gene>
<name>L8GVU4_ACACF</name>
<reference evidence="6 7" key="1">
    <citation type="journal article" date="2013" name="Genome Biol.">
        <title>Genome of Acanthamoeba castellanii highlights extensive lateral gene transfer and early evolution of tyrosine kinase signaling.</title>
        <authorList>
            <person name="Clarke M."/>
            <person name="Lohan A.J."/>
            <person name="Liu B."/>
            <person name="Lagkouvardos I."/>
            <person name="Roy S."/>
            <person name="Zafar N."/>
            <person name="Bertelli C."/>
            <person name="Schilde C."/>
            <person name="Kianianmomeni A."/>
            <person name="Burglin T.R."/>
            <person name="Frech C."/>
            <person name="Turcotte B."/>
            <person name="Kopec K.O."/>
            <person name="Synnott J.M."/>
            <person name="Choo C."/>
            <person name="Paponov I."/>
            <person name="Finkler A."/>
            <person name="Soon Heng Tan C."/>
            <person name="Hutchins A.P."/>
            <person name="Weinmeier T."/>
            <person name="Rattei T."/>
            <person name="Chu J.S."/>
            <person name="Gimenez G."/>
            <person name="Irimia M."/>
            <person name="Rigden D.J."/>
            <person name="Fitzpatrick D.A."/>
            <person name="Lorenzo-Morales J."/>
            <person name="Bateman A."/>
            <person name="Chiu C.H."/>
            <person name="Tang P."/>
            <person name="Hegemann P."/>
            <person name="Fromm H."/>
            <person name="Raoult D."/>
            <person name="Greub G."/>
            <person name="Miranda-Saavedra D."/>
            <person name="Chen N."/>
            <person name="Nash P."/>
            <person name="Ginger M.L."/>
            <person name="Horn M."/>
            <person name="Schaap P."/>
            <person name="Caler L."/>
            <person name="Loftus B."/>
        </authorList>
    </citation>
    <scope>NUCLEOTIDE SEQUENCE [LARGE SCALE GENOMIC DNA]</scope>
    <source>
        <strain evidence="6 7">Neff</strain>
    </source>
</reference>
<dbReference type="SUPFAM" id="SSF46785">
    <property type="entry name" value="Winged helix' DNA-binding domain"/>
    <property type="match status" value="1"/>
</dbReference>
<dbReference type="AlphaFoldDB" id="L8GVU4"/>
<dbReference type="InterPro" id="IPR009374">
    <property type="entry name" value="eIF3k"/>
</dbReference>
<evidence type="ECO:0000313" key="7">
    <source>
        <dbReference type="Proteomes" id="UP000011083"/>
    </source>
</evidence>
<protein>
    <recommendedName>
        <fullName evidence="4">Eukaryotic translation initiation factor 3 subunit K</fullName>
        <shortName evidence="4">eIF3k</shortName>
    </recommendedName>
    <alternativeName>
        <fullName evidence="4">eIF-3 p25</fullName>
    </alternativeName>
</protein>
<evidence type="ECO:0000256" key="3">
    <source>
        <dbReference type="ARBA" id="ARBA00022917"/>
    </source>
</evidence>
<dbReference type="RefSeq" id="XP_004338209.1">
    <property type="nucleotide sequence ID" value="XM_004338161.1"/>
</dbReference>
<dbReference type="InterPro" id="IPR033464">
    <property type="entry name" value="CSN8_PSD8_EIF3K"/>
</dbReference>
<evidence type="ECO:0000259" key="5">
    <source>
        <dbReference type="PROSITE" id="PS50250"/>
    </source>
</evidence>
<dbReference type="SUPFAM" id="SSF48371">
    <property type="entry name" value="ARM repeat"/>
    <property type="match status" value="1"/>
</dbReference>
<dbReference type="GO" id="GO:0033290">
    <property type="term" value="C:eukaryotic 48S preinitiation complex"/>
    <property type="evidence" value="ECO:0007669"/>
    <property type="project" value="UniProtKB-UniRule"/>
</dbReference>
<keyword evidence="3 4" id="KW-0648">Protein biosynthesis</keyword>